<feature type="compositionally biased region" description="Basic and acidic residues" evidence="1">
    <location>
        <begin position="479"/>
        <end position="495"/>
    </location>
</feature>
<feature type="transmembrane region" description="Helical" evidence="2">
    <location>
        <begin position="608"/>
        <end position="628"/>
    </location>
</feature>
<dbReference type="InterPro" id="IPR011701">
    <property type="entry name" value="MFS"/>
</dbReference>
<keyword evidence="4" id="KW-1185">Reference proteome</keyword>
<dbReference type="EMBL" id="JACVVK020000392">
    <property type="protein sequence ID" value="KAK7475868.1"/>
    <property type="molecule type" value="Genomic_DNA"/>
</dbReference>
<dbReference type="CDD" id="cd17352">
    <property type="entry name" value="MFS_MCT_SLC16"/>
    <property type="match status" value="1"/>
</dbReference>
<feature type="compositionally biased region" description="Polar residues" evidence="1">
    <location>
        <begin position="362"/>
        <end position="372"/>
    </location>
</feature>
<comment type="caution">
    <text evidence="3">The sequence shown here is derived from an EMBL/GenBank/DDBJ whole genome shotgun (WGS) entry which is preliminary data.</text>
</comment>
<dbReference type="AlphaFoldDB" id="A0ABD0JLH6"/>
<feature type="transmembrane region" description="Helical" evidence="2">
    <location>
        <begin position="648"/>
        <end position="670"/>
    </location>
</feature>
<dbReference type="InterPro" id="IPR036259">
    <property type="entry name" value="MFS_trans_sf"/>
</dbReference>
<feature type="transmembrane region" description="Helical" evidence="2">
    <location>
        <begin position="228"/>
        <end position="248"/>
    </location>
</feature>
<feature type="region of interest" description="Disordered" evidence="1">
    <location>
        <begin position="1"/>
        <end position="23"/>
    </location>
</feature>
<feature type="compositionally biased region" description="Low complexity" evidence="1">
    <location>
        <begin position="285"/>
        <end position="295"/>
    </location>
</feature>
<feature type="transmembrane region" description="Helical" evidence="2">
    <location>
        <begin position="677"/>
        <end position="695"/>
    </location>
</feature>
<feature type="transmembrane region" description="Helical" evidence="2">
    <location>
        <begin position="162"/>
        <end position="189"/>
    </location>
</feature>
<feature type="compositionally biased region" description="Low complexity" evidence="1">
    <location>
        <begin position="518"/>
        <end position="527"/>
    </location>
</feature>
<protein>
    <recommendedName>
        <fullName evidence="5">Major facilitator superfamily (MFS) profile domain-containing protein</fullName>
    </recommendedName>
</protein>
<feature type="compositionally biased region" description="Basic residues" evidence="1">
    <location>
        <begin position="349"/>
        <end position="361"/>
    </location>
</feature>
<proteinExistence type="predicted"/>
<dbReference type="PANTHER" id="PTHR11360">
    <property type="entry name" value="MONOCARBOXYLATE TRANSPORTER"/>
    <property type="match status" value="1"/>
</dbReference>
<feature type="transmembrane region" description="Helical" evidence="2">
    <location>
        <begin position="138"/>
        <end position="156"/>
    </location>
</feature>
<feature type="compositionally biased region" description="Basic and acidic residues" evidence="1">
    <location>
        <begin position="380"/>
        <end position="401"/>
    </location>
</feature>
<feature type="region of interest" description="Disordered" evidence="1">
    <location>
        <begin position="349"/>
        <end position="439"/>
    </location>
</feature>
<keyword evidence="2" id="KW-0812">Transmembrane</keyword>
<feature type="transmembrane region" description="Helical" evidence="2">
    <location>
        <begin position="767"/>
        <end position="790"/>
    </location>
</feature>
<evidence type="ECO:0000313" key="3">
    <source>
        <dbReference type="EMBL" id="KAK7475868.1"/>
    </source>
</evidence>
<gene>
    <name evidence="3" type="ORF">BaRGS_00032918</name>
</gene>
<feature type="transmembrane region" description="Helical" evidence="2">
    <location>
        <begin position="109"/>
        <end position="131"/>
    </location>
</feature>
<dbReference type="Gene3D" id="1.20.1250.20">
    <property type="entry name" value="MFS general substrate transporter like domains"/>
    <property type="match status" value="2"/>
</dbReference>
<reference evidence="3 4" key="1">
    <citation type="journal article" date="2023" name="Sci. Data">
        <title>Genome assembly of the Korean intertidal mud-creeper Batillaria attramentaria.</title>
        <authorList>
            <person name="Patra A.K."/>
            <person name="Ho P.T."/>
            <person name="Jun S."/>
            <person name="Lee S.J."/>
            <person name="Kim Y."/>
            <person name="Won Y.J."/>
        </authorList>
    </citation>
    <scope>NUCLEOTIDE SEQUENCE [LARGE SCALE GENOMIC DNA]</scope>
    <source>
        <strain evidence="3">Wonlab-2016</strain>
    </source>
</reference>
<accession>A0ABD0JLH6</accession>
<feature type="region of interest" description="Disordered" evidence="1">
    <location>
        <begin position="277"/>
        <end position="300"/>
    </location>
</feature>
<feature type="region of interest" description="Disordered" evidence="1">
    <location>
        <begin position="453"/>
        <end position="527"/>
    </location>
</feature>
<name>A0ABD0JLH6_9CAEN</name>
<feature type="compositionally biased region" description="Basic and acidic residues" evidence="1">
    <location>
        <begin position="1"/>
        <end position="10"/>
    </location>
</feature>
<evidence type="ECO:0008006" key="5">
    <source>
        <dbReference type="Google" id="ProtNLM"/>
    </source>
</evidence>
<feature type="transmembrane region" description="Helical" evidence="2">
    <location>
        <begin position="701"/>
        <end position="727"/>
    </location>
</feature>
<dbReference type="SUPFAM" id="SSF103473">
    <property type="entry name" value="MFS general substrate transporter"/>
    <property type="match status" value="1"/>
</dbReference>
<dbReference type="PANTHER" id="PTHR11360:SF260">
    <property type="entry name" value="MFS DOMAIN-CONTAINING PROTEIN"/>
    <property type="match status" value="1"/>
</dbReference>
<feature type="transmembrane region" description="Helical" evidence="2">
    <location>
        <begin position="68"/>
        <end position="97"/>
    </location>
</feature>
<dbReference type="Proteomes" id="UP001519460">
    <property type="component" value="Unassembled WGS sequence"/>
</dbReference>
<evidence type="ECO:0000313" key="4">
    <source>
        <dbReference type="Proteomes" id="UP001519460"/>
    </source>
</evidence>
<dbReference type="Pfam" id="PF07690">
    <property type="entry name" value="MFS_1"/>
    <property type="match status" value="2"/>
</dbReference>
<keyword evidence="2" id="KW-1133">Transmembrane helix</keyword>
<evidence type="ECO:0000256" key="1">
    <source>
        <dbReference type="SAM" id="MobiDB-lite"/>
    </source>
</evidence>
<dbReference type="InterPro" id="IPR050327">
    <property type="entry name" value="Proton-linked_MCT"/>
</dbReference>
<sequence>MADSAERDFNDSSLIGRDQKTPQRCAVNNRSVRLSESISSSSSDSSSVSSDVWFADAFALPPAPDGGWGWFVVLGAFFISMICDGCAFSFGVMFVYLLDEFQQSKSQTAWVASIFYCLSLMLGPVASALTTRFGCRKVTMVAGLMSCLGFVASSYVTEVWMLYLTFGVVVGAGFSLCYVTSVITVAYYFEKRRALATGLSVCGTGIGTFTFAPLCEYLVGVYGWRGTFLILGAITLNITVCGALFRPLKFTPEQRRQRALDAFNRLSRTVSRLSIPSRNRSRLHSTNSETSSSSDSDSEEDPALLAISQITLPTYIQNDEEKIKMYLEKLPELRRITADPQVVMQRFFKSKNLRGTGKKSPSKGQALSQTKADISPLKKSSPEKTKKKQENGKPDGWKDEGETAGMTEEGEPRKKRRKKSAEKAKAEEVTIENKTLSEETMQQLKEKLLETSRHPPMNHYHHGHPKSRSESRLAQVAVKDPDEHRLERSASERTPKQMRVKPKGPAGVIKTESGVPPSQSGNVSNSGESGVLLMNKHSTYLLLHRNDIFFRGSRTNALGYCATSCPELSRMPSDSESESDEECCDCEERCPCMEGCSRSIQGSCDKKMFRHPLFLVFAISNFLLYFWSDVPYVFAADFAQSRGVKVDSATFLISVIGIVNTIGQVFYGFIGDRDWNLTVIYGISCIGAGLAVLLLPTANSYWLMAVLCGLYGFFVSANYSLMTVMLVNYLGLEKLAHAYGVIMMTQGAANLGGPPLAGWLVDSSGHYGLAFPAAGGFITMSGMIFFLLYIGRLCGRLCRSCHRRRKRRPNPAASEKHSPPKGKNNNAWIGGPPTKCQQVV</sequence>
<organism evidence="3 4">
    <name type="scientific">Batillaria attramentaria</name>
    <dbReference type="NCBI Taxonomy" id="370345"/>
    <lineage>
        <taxon>Eukaryota</taxon>
        <taxon>Metazoa</taxon>
        <taxon>Spiralia</taxon>
        <taxon>Lophotrochozoa</taxon>
        <taxon>Mollusca</taxon>
        <taxon>Gastropoda</taxon>
        <taxon>Caenogastropoda</taxon>
        <taxon>Sorbeoconcha</taxon>
        <taxon>Cerithioidea</taxon>
        <taxon>Batillariidae</taxon>
        <taxon>Batillaria</taxon>
    </lineage>
</organism>
<feature type="transmembrane region" description="Helical" evidence="2">
    <location>
        <begin position="739"/>
        <end position="761"/>
    </location>
</feature>
<keyword evidence="2" id="KW-0472">Membrane</keyword>
<evidence type="ECO:0000256" key="2">
    <source>
        <dbReference type="SAM" id="Phobius"/>
    </source>
</evidence>
<feature type="region of interest" description="Disordered" evidence="1">
    <location>
        <begin position="805"/>
        <end position="840"/>
    </location>
</feature>